<dbReference type="InterPro" id="IPR013103">
    <property type="entry name" value="RVT_2"/>
</dbReference>
<protein>
    <recommendedName>
        <fullName evidence="1">Reverse transcriptase Ty1/copia-type domain-containing protein</fullName>
    </recommendedName>
</protein>
<reference evidence="2 3" key="1">
    <citation type="submission" date="2022-12" db="EMBL/GenBank/DDBJ databases">
        <title>Chromosome-scale assembly of the Ensete ventricosum genome.</title>
        <authorList>
            <person name="Dussert Y."/>
            <person name="Stocks J."/>
            <person name="Wendawek A."/>
            <person name="Woldeyes F."/>
            <person name="Nichols R.A."/>
            <person name="Borrell J.S."/>
        </authorList>
    </citation>
    <scope>NUCLEOTIDE SEQUENCE [LARGE SCALE GENOMIC DNA]</scope>
    <source>
        <strain evidence="3">cv. Maze</strain>
        <tissue evidence="2">Seeds</tissue>
    </source>
</reference>
<proteinExistence type="predicted"/>
<dbReference type="AlphaFoldDB" id="A0AAV8P1C2"/>
<dbReference type="Pfam" id="PF07727">
    <property type="entry name" value="RVT_2"/>
    <property type="match status" value="1"/>
</dbReference>
<dbReference type="Proteomes" id="UP001222027">
    <property type="component" value="Unassembled WGS sequence"/>
</dbReference>
<comment type="caution">
    <text evidence="2">The sequence shown here is derived from an EMBL/GenBank/DDBJ whole genome shotgun (WGS) entry which is preliminary data.</text>
</comment>
<feature type="domain" description="Reverse transcriptase Ty1/copia-type" evidence="1">
    <location>
        <begin position="202"/>
        <end position="273"/>
    </location>
</feature>
<keyword evidence="3" id="KW-1185">Reference proteome</keyword>
<sequence length="275" mass="32037">MLREFESAIKKENPIFYIDETKKKRKAIKTHKKGKGKERSGKIKVAKKYSKKDKGQCFHYDQDGHCKRNCKDYLIDKAKHKLGEASGIFMISLHLLDFYDNTWVLDTKSVYHICNSLEVLARSRRLARGEIDLKKGNEARIAELLLGRSRIVSHPPERYMGHISRKNSPYIDPQAYEEAIMSIDSGKWQEVMNSDMDFMYSNKVWNLVDVSQGIVPIGCKWIFKKKIRVDEKVETYKTRLVAKEYRQRQGVDYVETFSPIAMLKSIKILLAIAEH</sequence>
<evidence type="ECO:0000313" key="2">
    <source>
        <dbReference type="EMBL" id="KAJ8459595.1"/>
    </source>
</evidence>
<evidence type="ECO:0000313" key="3">
    <source>
        <dbReference type="Proteomes" id="UP001222027"/>
    </source>
</evidence>
<accession>A0AAV8P1C2</accession>
<gene>
    <name evidence="2" type="ORF">OPV22_032521</name>
</gene>
<evidence type="ECO:0000259" key="1">
    <source>
        <dbReference type="Pfam" id="PF07727"/>
    </source>
</evidence>
<dbReference type="EMBL" id="JAQQAF010000009">
    <property type="protein sequence ID" value="KAJ8459595.1"/>
    <property type="molecule type" value="Genomic_DNA"/>
</dbReference>
<name>A0AAV8P1C2_ENSVE</name>
<organism evidence="2 3">
    <name type="scientific">Ensete ventricosum</name>
    <name type="common">Abyssinian banana</name>
    <name type="synonym">Musa ensete</name>
    <dbReference type="NCBI Taxonomy" id="4639"/>
    <lineage>
        <taxon>Eukaryota</taxon>
        <taxon>Viridiplantae</taxon>
        <taxon>Streptophyta</taxon>
        <taxon>Embryophyta</taxon>
        <taxon>Tracheophyta</taxon>
        <taxon>Spermatophyta</taxon>
        <taxon>Magnoliopsida</taxon>
        <taxon>Liliopsida</taxon>
        <taxon>Zingiberales</taxon>
        <taxon>Musaceae</taxon>
        <taxon>Ensete</taxon>
    </lineage>
</organism>